<reference evidence="1 2" key="1">
    <citation type="submission" date="2019-09" db="EMBL/GenBank/DDBJ databases">
        <authorList>
            <person name="Chandra G."/>
            <person name="Truman W A."/>
        </authorList>
    </citation>
    <scope>NUCLEOTIDE SEQUENCE [LARGE SCALE GENOMIC DNA]</scope>
    <source>
        <strain evidence="1">PS925</strain>
    </source>
</reference>
<accession>A0A5E7VIC0</accession>
<evidence type="ECO:0000313" key="1">
    <source>
        <dbReference type="EMBL" id="VVQ22377.1"/>
    </source>
</evidence>
<organism evidence="1 2">
    <name type="scientific">Pseudomonas fluorescens</name>
    <dbReference type="NCBI Taxonomy" id="294"/>
    <lineage>
        <taxon>Bacteria</taxon>
        <taxon>Pseudomonadati</taxon>
        <taxon>Pseudomonadota</taxon>
        <taxon>Gammaproteobacteria</taxon>
        <taxon>Pseudomonadales</taxon>
        <taxon>Pseudomonadaceae</taxon>
        <taxon>Pseudomonas</taxon>
    </lineage>
</organism>
<evidence type="ECO:0000313" key="2">
    <source>
        <dbReference type="Proteomes" id="UP000412311"/>
    </source>
</evidence>
<gene>
    <name evidence="1" type="ORF">PS925_05122</name>
</gene>
<dbReference type="AlphaFoldDB" id="A0A5E7VIC0"/>
<proteinExistence type="predicted"/>
<dbReference type="Proteomes" id="UP000412311">
    <property type="component" value="Unassembled WGS sequence"/>
</dbReference>
<dbReference type="EMBL" id="CABVJG010000019">
    <property type="protein sequence ID" value="VVQ22377.1"/>
    <property type="molecule type" value="Genomic_DNA"/>
</dbReference>
<protein>
    <submittedName>
        <fullName evidence="1">Uncharacterized protein</fullName>
    </submittedName>
</protein>
<dbReference type="RefSeq" id="WP_150795272.1">
    <property type="nucleotide sequence ID" value="NZ_CABVJG010000019.1"/>
</dbReference>
<name>A0A5E7VIC0_PSEFL</name>
<sequence>MHNQYIQRAYISNCVGNLQQYEIDEPAAIQSRSFALSIDSGDVVEAPTKGSIVGEGILSFSGGLSDQNRSDAQNAFLFASLVANKKYPLEHQGLEWYLLFREVMTNAGWTPVSKYYSNLEVAGTSVRMDKLVLEILGSVIAGVAVPGPTTALMLKVAGDAIAALQKRDTALTVYERNLLNNGVGGVTAAACTEVNGEAIMAMGAVRFLRRNTSTKVLFVDVDVRNVKLYRGETVFAKNTLVADAARDTIRKKLGLNAVSKIEEYDI</sequence>